<dbReference type="SUPFAM" id="SSF51735">
    <property type="entry name" value="NAD(P)-binding Rossmann-fold domains"/>
    <property type="match status" value="1"/>
</dbReference>
<keyword evidence="6" id="KW-1185">Reference proteome</keyword>
<name>A0A9J5XK08_SOLCO</name>
<keyword evidence="4" id="KW-0443">Lipid metabolism</keyword>
<keyword evidence="2" id="KW-0560">Oxidoreductase</keyword>
<dbReference type="InterPro" id="IPR002347">
    <property type="entry name" value="SDR_fam"/>
</dbReference>
<evidence type="ECO:0000256" key="3">
    <source>
        <dbReference type="ARBA" id="ARBA00023027"/>
    </source>
</evidence>
<comment type="similarity">
    <text evidence="1">Belongs to the short-chain dehydrogenases/reductases (SDR) family.</text>
</comment>
<evidence type="ECO:0000313" key="5">
    <source>
        <dbReference type="EMBL" id="KAG5587620.1"/>
    </source>
</evidence>
<accession>A0A9J5XK08</accession>
<dbReference type="Proteomes" id="UP000824120">
    <property type="component" value="Chromosome 9"/>
</dbReference>
<dbReference type="AlphaFoldDB" id="A0A9J5XK08"/>
<evidence type="ECO:0000256" key="4">
    <source>
        <dbReference type="ARBA" id="ARBA00023098"/>
    </source>
</evidence>
<dbReference type="PRINTS" id="PR00081">
    <property type="entry name" value="GDHRDH"/>
</dbReference>
<dbReference type="GO" id="GO:0016616">
    <property type="term" value="F:oxidoreductase activity, acting on the CH-OH group of donors, NAD or NADP as acceptor"/>
    <property type="evidence" value="ECO:0007669"/>
    <property type="project" value="UniProtKB-ARBA"/>
</dbReference>
<dbReference type="GO" id="GO:0006629">
    <property type="term" value="P:lipid metabolic process"/>
    <property type="evidence" value="ECO:0007669"/>
    <property type="project" value="UniProtKB-KW"/>
</dbReference>
<gene>
    <name evidence="5" type="ORF">H5410_048054</name>
</gene>
<evidence type="ECO:0000256" key="1">
    <source>
        <dbReference type="ARBA" id="ARBA00006484"/>
    </source>
</evidence>
<dbReference type="Pfam" id="PF13561">
    <property type="entry name" value="adh_short_C2"/>
    <property type="match status" value="1"/>
</dbReference>
<dbReference type="PRINTS" id="PR00080">
    <property type="entry name" value="SDRFAMILY"/>
</dbReference>
<proteinExistence type="inferred from homology"/>
<dbReference type="Gene3D" id="3.40.50.720">
    <property type="entry name" value="NAD(P)-binding Rossmann-like Domain"/>
    <property type="match status" value="1"/>
</dbReference>
<reference evidence="5 6" key="1">
    <citation type="submission" date="2020-09" db="EMBL/GenBank/DDBJ databases">
        <title>De no assembly of potato wild relative species, Solanum commersonii.</title>
        <authorList>
            <person name="Cho K."/>
        </authorList>
    </citation>
    <scope>NUCLEOTIDE SEQUENCE [LARGE SCALE GENOMIC DNA]</scope>
    <source>
        <strain evidence="5">LZ3.2</strain>
        <tissue evidence="5">Leaf</tissue>
    </source>
</reference>
<dbReference type="OrthoDB" id="294295at2759"/>
<sequence>MLRLASRGGIKSRALLQNFNKYFSTHVERKLEGKVALITGAASGIGKETAAKFINNGAKVVIADVQNQLGQETASELGPNASFVVCDVTKESDVSNAVDFTVSSHGQLDIMYNNAGIACRTPRTIADLDLDAFDRVMAINVRGVIAGIKHAARVMIPRKTGSILCTASVTGVIGGLAQPTYSTTKSCVIGIMRSVTAELSEHGIRINCVSPFAIPTPFYLDEIKLHYPELEPKVLVKMLHRTSELKGAYCEPIDVANAALFLASDDAKYVSGHNLVIDGGFTSYKSLNFPMPDQV</sequence>
<comment type="caution">
    <text evidence="5">The sequence shown here is derived from an EMBL/GenBank/DDBJ whole genome shotgun (WGS) entry which is preliminary data.</text>
</comment>
<dbReference type="InterPro" id="IPR036291">
    <property type="entry name" value="NAD(P)-bd_dom_sf"/>
</dbReference>
<dbReference type="PANTHER" id="PTHR43180:SF28">
    <property type="entry name" value="NAD(P)-BINDING ROSSMANN-FOLD SUPERFAMILY PROTEIN"/>
    <property type="match status" value="1"/>
</dbReference>
<evidence type="ECO:0000256" key="2">
    <source>
        <dbReference type="ARBA" id="ARBA00023002"/>
    </source>
</evidence>
<organism evidence="5 6">
    <name type="scientific">Solanum commersonii</name>
    <name type="common">Commerson's wild potato</name>
    <name type="synonym">Commerson's nightshade</name>
    <dbReference type="NCBI Taxonomy" id="4109"/>
    <lineage>
        <taxon>Eukaryota</taxon>
        <taxon>Viridiplantae</taxon>
        <taxon>Streptophyta</taxon>
        <taxon>Embryophyta</taxon>
        <taxon>Tracheophyta</taxon>
        <taxon>Spermatophyta</taxon>
        <taxon>Magnoliopsida</taxon>
        <taxon>eudicotyledons</taxon>
        <taxon>Gunneridae</taxon>
        <taxon>Pentapetalae</taxon>
        <taxon>asterids</taxon>
        <taxon>lamiids</taxon>
        <taxon>Solanales</taxon>
        <taxon>Solanaceae</taxon>
        <taxon>Solanoideae</taxon>
        <taxon>Solaneae</taxon>
        <taxon>Solanum</taxon>
    </lineage>
</organism>
<evidence type="ECO:0000313" key="6">
    <source>
        <dbReference type="Proteomes" id="UP000824120"/>
    </source>
</evidence>
<keyword evidence="3" id="KW-0520">NAD</keyword>
<dbReference type="PANTHER" id="PTHR43180">
    <property type="entry name" value="3-OXOACYL-(ACYL-CARRIER-PROTEIN) REDUCTASE (AFU_ORTHOLOGUE AFUA_6G11210)"/>
    <property type="match status" value="1"/>
</dbReference>
<dbReference type="FunFam" id="3.40.50.720:FF:000084">
    <property type="entry name" value="Short-chain dehydrogenase reductase"/>
    <property type="match status" value="1"/>
</dbReference>
<dbReference type="EMBL" id="JACXVP010000009">
    <property type="protein sequence ID" value="KAG5587620.1"/>
    <property type="molecule type" value="Genomic_DNA"/>
</dbReference>
<protein>
    <submittedName>
        <fullName evidence="5">Uncharacterized protein</fullName>
    </submittedName>
</protein>
<dbReference type="NCBIfam" id="NF005559">
    <property type="entry name" value="PRK07231.1"/>
    <property type="match status" value="1"/>
</dbReference>